<keyword evidence="3" id="KW-0813">Transport</keyword>
<reference evidence="8 9" key="1">
    <citation type="submission" date="2014-05" db="EMBL/GenBank/DDBJ databases">
        <title>Draft genome sequence of a rare smut relative, Tilletiaria anomala UBC 951.</title>
        <authorList>
            <consortium name="DOE Joint Genome Institute"/>
            <person name="Toome M."/>
            <person name="Kuo A."/>
            <person name="Henrissat B."/>
            <person name="Lipzen A."/>
            <person name="Tritt A."/>
            <person name="Yoshinaga Y."/>
            <person name="Zane M."/>
            <person name="Barry K."/>
            <person name="Grigoriev I.V."/>
            <person name="Spatafora J.W."/>
            <person name="Aimea M.C."/>
        </authorList>
    </citation>
    <scope>NUCLEOTIDE SEQUENCE [LARGE SCALE GENOMIC DNA]</scope>
    <source>
        <strain evidence="8 9">UBC 951</strain>
    </source>
</reference>
<dbReference type="GeneID" id="25265970"/>
<organism evidence="8 9">
    <name type="scientific">Tilletiaria anomala (strain ATCC 24038 / CBS 436.72 / UBC 951)</name>
    <dbReference type="NCBI Taxonomy" id="1037660"/>
    <lineage>
        <taxon>Eukaryota</taxon>
        <taxon>Fungi</taxon>
        <taxon>Dikarya</taxon>
        <taxon>Basidiomycota</taxon>
        <taxon>Ustilaginomycotina</taxon>
        <taxon>Exobasidiomycetes</taxon>
        <taxon>Georgefischeriales</taxon>
        <taxon>Tilletiariaceae</taxon>
        <taxon>Tilletiaria</taxon>
    </lineage>
</organism>
<dbReference type="Proteomes" id="UP000027361">
    <property type="component" value="Unassembled WGS sequence"/>
</dbReference>
<comment type="similarity">
    <text evidence="2">Belongs to the adaptor complexes large subunit family.</text>
</comment>
<dbReference type="GO" id="GO:0006886">
    <property type="term" value="P:intracellular protein transport"/>
    <property type="evidence" value="ECO:0007669"/>
    <property type="project" value="InterPro"/>
</dbReference>
<evidence type="ECO:0000256" key="2">
    <source>
        <dbReference type="ARBA" id="ARBA00006613"/>
    </source>
</evidence>
<keyword evidence="9" id="KW-1185">Reference proteome</keyword>
<evidence type="ECO:0000256" key="4">
    <source>
        <dbReference type="ARBA" id="ARBA00022927"/>
    </source>
</evidence>
<dbReference type="InParanoid" id="A0A066W9V5"/>
<accession>A0A066W9V5</accession>
<feature type="region of interest" description="Disordered" evidence="6">
    <location>
        <begin position="728"/>
        <end position="779"/>
    </location>
</feature>
<evidence type="ECO:0000313" key="9">
    <source>
        <dbReference type="Proteomes" id="UP000027361"/>
    </source>
</evidence>
<dbReference type="FunCoup" id="A0A066W9V5">
    <property type="interactions" value="12"/>
</dbReference>
<dbReference type="GO" id="GO:0030117">
    <property type="term" value="C:membrane coat"/>
    <property type="evidence" value="ECO:0007669"/>
    <property type="project" value="InterPro"/>
</dbReference>
<dbReference type="Pfam" id="PF01602">
    <property type="entry name" value="Adaptin_N"/>
    <property type="match status" value="1"/>
</dbReference>
<feature type="region of interest" description="Disordered" evidence="6">
    <location>
        <begin position="674"/>
        <end position="695"/>
    </location>
</feature>
<proteinExistence type="inferred from homology"/>
<evidence type="ECO:0000256" key="6">
    <source>
        <dbReference type="SAM" id="MobiDB-lite"/>
    </source>
</evidence>
<dbReference type="AlphaFoldDB" id="A0A066W9V5"/>
<keyword evidence="5" id="KW-0472">Membrane</keyword>
<comment type="subcellular location">
    <subcellularLocation>
        <location evidence="1">Endomembrane system</location>
    </subcellularLocation>
</comment>
<gene>
    <name evidence="8" type="ORF">K437DRAFT_267857</name>
</gene>
<dbReference type="EMBL" id="JMSN01000029">
    <property type="protein sequence ID" value="KDN47570.1"/>
    <property type="molecule type" value="Genomic_DNA"/>
</dbReference>
<dbReference type="HOGENOM" id="CLU_006320_4_4_1"/>
<evidence type="ECO:0000313" key="8">
    <source>
        <dbReference type="EMBL" id="KDN47570.1"/>
    </source>
</evidence>
<feature type="region of interest" description="Disordered" evidence="6">
    <location>
        <begin position="700"/>
        <end position="719"/>
    </location>
</feature>
<dbReference type="STRING" id="1037660.A0A066W9V5"/>
<dbReference type="OrthoDB" id="10254310at2759"/>
<dbReference type="SUPFAM" id="SSF48371">
    <property type="entry name" value="ARM repeat"/>
    <property type="match status" value="1"/>
</dbReference>
<evidence type="ECO:0000259" key="7">
    <source>
        <dbReference type="Pfam" id="PF01602"/>
    </source>
</evidence>
<keyword evidence="4" id="KW-0653">Protein transport</keyword>
<dbReference type="OMA" id="FIQRPTR"/>
<name>A0A066W9V5_TILAU</name>
<evidence type="ECO:0000256" key="1">
    <source>
        <dbReference type="ARBA" id="ARBA00004308"/>
    </source>
</evidence>
<protein>
    <submittedName>
        <fullName evidence="8">Adaptor protein complex beta subunit</fullName>
    </submittedName>
</protein>
<feature type="domain" description="Clathrin/coatomer adaptor adaptin-like N-terminal" evidence="7">
    <location>
        <begin position="15"/>
        <end position="536"/>
    </location>
</feature>
<dbReference type="PANTHER" id="PTHR11134">
    <property type="entry name" value="ADAPTOR COMPLEX SUBUNIT BETA FAMILY MEMBER"/>
    <property type="match status" value="1"/>
</dbReference>
<dbReference type="Gene3D" id="1.25.10.10">
    <property type="entry name" value="Leucine-rich Repeat Variant"/>
    <property type="match status" value="1"/>
</dbReference>
<dbReference type="InterPro" id="IPR011989">
    <property type="entry name" value="ARM-like"/>
</dbReference>
<dbReference type="GO" id="GO:0012505">
    <property type="term" value="C:endomembrane system"/>
    <property type="evidence" value="ECO:0007669"/>
    <property type="project" value="UniProtKB-SubCell"/>
</dbReference>
<dbReference type="InterPro" id="IPR026739">
    <property type="entry name" value="AP_beta"/>
</dbReference>
<dbReference type="InterPro" id="IPR016024">
    <property type="entry name" value="ARM-type_fold"/>
</dbReference>
<dbReference type="RefSeq" id="XP_013243907.1">
    <property type="nucleotide sequence ID" value="XM_013388453.1"/>
</dbReference>
<sequence>MGDSGRDAKFFQRGRAQELKAELNDDKKDKGWVKKKAALKKVIANATMGNDMSSLFPDMVACMNIQVLDIKKMVYLYLINYGRVRQDLIHTTIPGFLSDCNDRNPLIRALAIRTMSYIQVPVLISALIDPLRQSLKDADPYVRKTAAICVAKLYMYEKRMVDKHGFIGMLRDLLADSNPTVVANSVAALTEISERSDNIQLKLNLTVASKLVSALQECSEWGQVYILESLLFFVPSDFADAEILAERVAVRLSHSNSAVVLTAAKVILYLMNYISSSEFKEGLCKKLSPPLITLLSSGPEVQYVALRNILLIIQRRPIVLRNDVKVFFCKYNDPIYVKMAKLEIMYRLTTEKNVSQVLAELKEYASEVDVDFVRKAVRSIGRLAIKIEPAADRCINALVSLIQTKVNYVVQEAIVVIKDIFRKHPNRYESVIAILCENLDSLDQSEAKAAMIWIIGQYADRIENSDELLEDFLYSFLEEPVEVQLALLTATVKLFLKRPAAGGELVPKVLKWATEEVDNPDCRDRGFMYWRLLSTDPAAAREIVLADKPLISTETDRMDRVLLDQLLLHASTLSSIFHRQPQTFIRNAKARYIPDSPALDEGARRYASSHIYTRPTVKGPSVPRVMQPRSSSSAVRAAGASGAALAAANDAPPIGGAAHPSLSLLDTAASAGTGATAEGRAVHEQEDSVENSGVQGHSANVSHAEVDGPPSPAESGIGPVAWARHEPKSAYRRDSVESMGGKANGTDVTGAATGGSGEDPYAMLGDDFGGGGGYAADQPVPKLSALDELLM</sequence>
<evidence type="ECO:0000256" key="5">
    <source>
        <dbReference type="ARBA" id="ARBA00023136"/>
    </source>
</evidence>
<dbReference type="GO" id="GO:0016192">
    <property type="term" value="P:vesicle-mediated transport"/>
    <property type="evidence" value="ECO:0007669"/>
    <property type="project" value="InterPro"/>
</dbReference>
<comment type="caution">
    <text evidence="8">The sequence shown here is derived from an EMBL/GenBank/DDBJ whole genome shotgun (WGS) entry which is preliminary data.</text>
</comment>
<dbReference type="InterPro" id="IPR002553">
    <property type="entry name" value="Clathrin/coatomer_adapt-like_N"/>
</dbReference>
<evidence type="ECO:0000256" key="3">
    <source>
        <dbReference type="ARBA" id="ARBA00022448"/>
    </source>
</evidence>
<dbReference type="FunFam" id="1.25.10.10:FF:000044">
    <property type="entry name" value="AP complex subunit beta"/>
    <property type="match status" value="1"/>
</dbReference>